<keyword evidence="4" id="KW-1185">Reference proteome</keyword>
<feature type="compositionally biased region" description="Basic and acidic residues" evidence="2">
    <location>
        <begin position="293"/>
        <end position="321"/>
    </location>
</feature>
<sequence length="1296" mass="142654">MSMEGDPEGSVEELWGSTVLWKKCIQQTIFVDLSEDESLHLSDLEGSLGLHLSQAESAGSDASVHLSGSAELSALDDTSSESRNVTSPNERVLEKNTRSNILRVSVQRPNTMQNAPLSKRRNEDSGQNTSDEDQDDLPYDGDLGSLYFNQTPSTEANTSSDGRETLHESPDDAGLLELTTKDRDDTSKHLVFDEHTAEEPASLSQEDACTKHDAPMPSDVAAVCSHPAHIQKLLQNFSQLDLVLSGRLIEAETLPEVSLLESMDSTTLSLATTHNSTHNTNGNHSDNITLSKSESHSGGTDDKSHAVSENTSLHEEAERKTNVISAADSVASSIDSNQSSRDNSVIDVVKQEESDDRDQLQRNPLVRARSFSEMKYGQGQIHYPLPDFSKVAPKVKIPKAPSGPSRPVPQYLSTMHRAQSSPMLDVISRVLEDSGQPPEKPYVFRDEEKQTPPALVHQLQAEYDKLLTKYAGAENLIDQLRLGISTQPFSDPKLYSEHDGDPQRNLPEGSHLGSLAPQRSPSENFVQKGGTAIQSDIKGEAFSCLGQPEEDPSEGERMTAELRDIIGPFIQKVEGFKMSVSNITMSTEEQQMVLRSMMEAQDQLERKYISKKEEHRAMEMQNYRGLSRNTGIFDPNRLIEGDIFRIGMHLDNIKETIDKNMCELISPPRSSSTPTPMKERLHVSPSPLCTLIPSPPPSLHQGPHADFSTVVYKMETCKKELKVDEVEQASEEVERSRDAVLDTGHKSCTSWGTRESLERLDNQRAEAEDGNEEECTSVLSEGSVHHRDILACLSGISLSSTQTHESHSAVDRVRVAEGKCDLGDCVSLAVEVSTSCAAPKPSDTHSHAEPPLNTSCSSQRTVSPEADSGFGSSYLTQSASGSFQPNLLIESVQSHEDGLSSSESEGCSKLQTTIYSASLNTQRWANSHPSVQTQSCGQVELWVESTTKGPSLGLQGSDRSLPSQHSHYVSEPALSTTMNSLERGSQVYSCSCNSEAILALQSEVSRLKEELEEGLVQLPHLAQKMDYLTSKYRQDRQERRSKTRQRTHLKPSRHSPARVEDWISSDMDPSKSKGTESGDTAASEVMLQFHNSTVESRRGSSFQSGQGKLQSSRGAEGNRLVKTHVISCSSFKGEKGGATDSTAPQTAMIESFYSKERWSPLSSPSLQKPLLQVNYCSSSSLPASYKVREPLLQSMSRHRKRSTQSDTALLPSNVYFQRTLSPVSVSSKSVSRTGRRSGSKDEDMNRTLDKAIEVARSMKRTTDRLAKKLSADLAKAELHRKLHCTQPREGRKHHAL</sequence>
<accession>A0AAV6T959</accession>
<comment type="caution">
    <text evidence="3">The sequence shown here is derived from an EMBL/GenBank/DDBJ whole genome shotgun (WGS) entry which is preliminary data.</text>
</comment>
<feature type="compositionally biased region" description="Low complexity" evidence="2">
    <location>
        <begin position="272"/>
        <end position="285"/>
    </location>
</feature>
<feature type="region of interest" description="Disordered" evidence="2">
    <location>
        <begin position="491"/>
        <end position="526"/>
    </location>
</feature>
<gene>
    <name evidence="3" type="ORF">JOB18_033239</name>
</gene>
<dbReference type="EMBL" id="JAGKHQ010000001">
    <property type="protein sequence ID" value="KAG7525890.1"/>
    <property type="molecule type" value="Genomic_DNA"/>
</dbReference>
<dbReference type="InterPro" id="IPR052655">
    <property type="entry name" value="AKNA_Centrosome-Trans_reg"/>
</dbReference>
<evidence type="ECO:0000313" key="4">
    <source>
        <dbReference type="Proteomes" id="UP000693946"/>
    </source>
</evidence>
<dbReference type="PANTHER" id="PTHR21510:SF16">
    <property type="entry name" value="PROTEIN AKNAD1"/>
    <property type="match status" value="1"/>
</dbReference>
<feature type="region of interest" description="Disordered" evidence="2">
    <location>
        <begin position="272"/>
        <end position="321"/>
    </location>
</feature>
<organism evidence="3 4">
    <name type="scientific">Solea senegalensis</name>
    <name type="common">Senegalese sole</name>
    <dbReference type="NCBI Taxonomy" id="28829"/>
    <lineage>
        <taxon>Eukaryota</taxon>
        <taxon>Metazoa</taxon>
        <taxon>Chordata</taxon>
        <taxon>Craniata</taxon>
        <taxon>Vertebrata</taxon>
        <taxon>Euteleostomi</taxon>
        <taxon>Actinopterygii</taxon>
        <taxon>Neopterygii</taxon>
        <taxon>Teleostei</taxon>
        <taxon>Neoteleostei</taxon>
        <taxon>Acanthomorphata</taxon>
        <taxon>Carangaria</taxon>
        <taxon>Pleuronectiformes</taxon>
        <taxon>Pleuronectoidei</taxon>
        <taxon>Soleidae</taxon>
        <taxon>Solea</taxon>
    </lineage>
</organism>
<dbReference type="Proteomes" id="UP000693946">
    <property type="component" value="Linkage Group LG1"/>
</dbReference>
<feature type="compositionally biased region" description="Polar residues" evidence="2">
    <location>
        <begin position="98"/>
        <end position="116"/>
    </location>
</feature>
<feature type="compositionally biased region" description="Polar residues" evidence="2">
    <location>
        <begin position="147"/>
        <end position="160"/>
    </location>
</feature>
<feature type="region of interest" description="Disordered" evidence="2">
    <location>
        <begin position="752"/>
        <end position="774"/>
    </location>
</feature>
<feature type="compositionally biased region" description="Basic and acidic residues" evidence="2">
    <location>
        <begin position="755"/>
        <end position="767"/>
    </location>
</feature>
<protein>
    <submittedName>
        <fullName evidence="3">Uncharacterized protein</fullName>
    </submittedName>
</protein>
<feature type="coiled-coil region" evidence="1">
    <location>
        <begin position="594"/>
        <end position="621"/>
    </location>
</feature>
<name>A0AAV6T959_SOLSE</name>
<dbReference type="PANTHER" id="PTHR21510">
    <property type="entry name" value="AKNA DOMAIN-CONTAINING PROTEIN"/>
    <property type="match status" value="1"/>
</dbReference>
<feature type="compositionally biased region" description="Basic residues" evidence="2">
    <location>
        <begin position="1041"/>
        <end position="1056"/>
    </location>
</feature>
<feature type="region of interest" description="Disordered" evidence="2">
    <location>
        <begin position="1225"/>
        <end position="1247"/>
    </location>
</feature>
<feature type="compositionally biased region" description="Acidic residues" evidence="2">
    <location>
        <begin position="130"/>
        <end position="139"/>
    </location>
</feature>
<reference evidence="3 4" key="1">
    <citation type="journal article" date="2021" name="Sci. Rep.">
        <title>Chromosome anchoring in Senegalese sole (Solea senegalensis) reveals sex-associated markers and genome rearrangements in flatfish.</title>
        <authorList>
            <person name="Guerrero-Cozar I."/>
            <person name="Gomez-Garrido J."/>
            <person name="Berbel C."/>
            <person name="Martinez-Blanch J.F."/>
            <person name="Alioto T."/>
            <person name="Claros M.G."/>
            <person name="Gagnaire P.A."/>
            <person name="Manchado M."/>
        </authorList>
    </citation>
    <scope>NUCLEOTIDE SEQUENCE [LARGE SCALE GENOMIC DNA]</scope>
    <source>
        <strain evidence="3">Sse05_10M</strain>
    </source>
</reference>
<evidence type="ECO:0000256" key="2">
    <source>
        <dbReference type="SAM" id="MobiDB-lite"/>
    </source>
</evidence>
<feature type="compositionally biased region" description="Polar residues" evidence="2">
    <location>
        <begin position="852"/>
        <end position="862"/>
    </location>
</feature>
<proteinExistence type="predicted"/>
<evidence type="ECO:0000313" key="3">
    <source>
        <dbReference type="EMBL" id="KAG7525890.1"/>
    </source>
</evidence>
<feature type="compositionally biased region" description="Basic and acidic residues" evidence="2">
    <location>
        <begin position="1238"/>
        <end position="1247"/>
    </location>
</feature>
<feature type="region of interest" description="Disordered" evidence="2">
    <location>
        <begin position="837"/>
        <end position="873"/>
    </location>
</feature>
<evidence type="ECO:0000256" key="1">
    <source>
        <dbReference type="SAM" id="Coils"/>
    </source>
</evidence>
<feature type="region of interest" description="Disordered" evidence="2">
    <location>
        <begin position="72"/>
        <end position="174"/>
    </location>
</feature>
<feature type="compositionally biased region" description="Basic and acidic residues" evidence="2">
    <location>
        <begin position="161"/>
        <end position="170"/>
    </location>
</feature>
<keyword evidence="1" id="KW-0175">Coiled coil</keyword>
<feature type="region of interest" description="Disordered" evidence="2">
    <location>
        <begin position="1031"/>
        <end position="1117"/>
    </location>
</feature>